<sequence>MVMLNYPVGDFIIRVKNAALARKKEVFAGNTKIVKQVALALKKMGYLDEVEQVDRRLKVLLSFRKKEPVLIDAKLISKPGLRVYMGALELEKKRGRSIYIVSTPKGVISGKDAVAARSGGEVIAEVW</sequence>
<evidence type="ECO:0000313" key="7">
    <source>
        <dbReference type="Proteomes" id="UP000177855"/>
    </source>
</evidence>
<comment type="caution">
    <text evidence="6">The sequence shown here is derived from an EMBL/GenBank/DDBJ whole genome shotgun (WGS) entry which is preliminary data.</text>
</comment>
<dbReference type="AlphaFoldDB" id="A0A1F8CJD8"/>
<comment type="similarity">
    <text evidence="1">Belongs to the universal ribosomal protein uS8 family.</text>
</comment>
<proteinExistence type="inferred from homology"/>
<evidence type="ECO:0000256" key="3">
    <source>
        <dbReference type="ARBA" id="ARBA00023274"/>
    </source>
</evidence>
<keyword evidence="3" id="KW-0687">Ribonucleoprotein</keyword>
<dbReference type="GO" id="GO:0006412">
    <property type="term" value="P:translation"/>
    <property type="evidence" value="ECO:0007669"/>
    <property type="project" value="InterPro"/>
</dbReference>
<dbReference type="Proteomes" id="UP000177855">
    <property type="component" value="Unassembled WGS sequence"/>
</dbReference>
<evidence type="ECO:0000313" key="6">
    <source>
        <dbReference type="EMBL" id="OGM76467.1"/>
    </source>
</evidence>
<keyword evidence="2 6" id="KW-0689">Ribosomal protein</keyword>
<evidence type="ECO:0000256" key="2">
    <source>
        <dbReference type="ARBA" id="ARBA00022980"/>
    </source>
</evidence>
<protein>
    <recommendedName>
        <fullName evidence="4">Small ribosomal subunit protein uS8</fullName>
    </recommendedName>
    <alternativeName>
        <fullName evidence="5">30S ribosomal protein S8</fullName>
    </alternativeName>
</protein>
<gene>
    <name evidence="6" type="ORF">A2210_03135</name>
</gene>
<dbReference type="Gene3D" id="3.30.1370.30">
    <property type="match status" value="1"/>
</dbReference>
<dbReference type="GO" id="GO:1990904">
    <property type="term" value="C:ribonucleoprotein complex"/>
    <property type="evidence" value="ECO:0007669"/>
    <property type="project" value="UniProtKB-KW"/>
</dbReference>
<dbReference type="EMBL" id="MGHS01000027">
    <property type="protein sequence ID" value="OGM76467.1"/>
    <property type="molecule type" value="Genomic_DNA"/>
</dbReference>
<name>A0A1F8CJD8_9BACT</name>
<dbReference type="Pfam" id="PF00410">
    <property type="entry name" value="Ribosomal_S8"/>
    <property type="match status" value="1"/>
</dbReference>
<evidence type="ECO:0000256" key="4">
    <source>
        <dbReference type="ARBA" id="ARBA00035258"/>
    </source>
</evidence>
<organism evidence="6 7">
    <name type="scientific">Candidatus Woesebacteria bacterium RIFOXYA1_FULL_40_18</name>
    <dbReference type="NCBI Taxonomy" id="1802532"/>
    <lineage>
        <taxon>Bacteria</taxon>
        <taxon>Candidatus Woeseibacteriota</taxon>
    </lineage>
</organism>
<dbReference type="GO" id="GO:0005840">
    <property type="term" value="C:ribosome"/>
    <property type="evidence" value="ECO:0007669"/>
    <property type="project" value="UniProtKB-KW"/>
</dbReference>
<evidence type="ECO:0000256" key="1">
    <source>
        <dbReference type="ARBA" id="ARBA00006471"/>
    </source>
</evidence>
<dbReference type="Gene3D" id="3.30.1490.10">
    <property type="match status" value="1"/>
</dbReference>
<dbReference type="InterPro" id="IPR000630">
    <property type="entry name" value="Ribosomal_uS8"/>
</dbReference>
<accession>A0A1F8CJD8</accession>
<dbReference type="InterPro" id="IPR035987">
    <property type="entry name" value="Ribosomal_uS8_sf"/>
</dbReference>
<dbReference type="GO" id="GO:0005737">
    <property type="term" value="C:cytoplasm"/>
    <property type="evidence" value="ECO:0007669"/>
    <property type="project" value="UniProtKB-ARBA"/>
</dbReference>
<reference evidence="6 7" key="1">
    <citation type="journal article" date="2016" name="Nat. Commun.">
        <title>Thousands of microbial genomes shed light on interconnected biogeochemical processes in an aquifer system.</title>
        <authorList>
            <person name="Anantharaman K."/>
            <person name="Brown C.T."/>
            <person name="Hug L.A."/>
            <person name="Sharon I."/>
            <person name="Castelle C.J."/>
            <person name="Probst A.J."/>
            <person name="Thomas B.C."/>
            <person name="Singh A."/>
            <person name="Wilkins M.J."/>
            <person name="Karaoz U."/>
            <person name="Brodie E.L."/>
            <person name="Williams K.H."/>
            <person name="Hubbard S.S."/>
            <person name="Banfield J.F."/>
        </authorList>
    </citation>
    <scope>NUCLEOTIDE SEQUENCE [LARGE SCALE GENOMIC DNA]</scope>
</reference>
<dbReference type="FunFam" id="3.30.1490.10:FF:000001">
    <property type="entry name" value="30S ribosomal protein S8"/>
    <property type="match status" value="1"/>
</dbReference>
<dbReference type="STRING" id="1802532.A2210_03135"/>
<dbReference type="SUPFAM" id="SSF56047">
    <property type="entry name" value="Ribosomal protein S8"/>
    <property type="match status" value="1"/>
</dbReference>
<dbReference type="GO" id="GO:0003735">
    <property type="term" value="F:structural constituent of ribosome"/>
    <property type="evidence" value="ECO:0007669"/>
    <property type="project" value="InterPro"/>
</dbReference>
<evidence type="ECO:0000256" key="5">
    <source>
        <dbReference type="ARBA" id="ARBA00035525"/>
    </source>
</evidence>